<dbReference type="Gene3D" id="1.10.8.1220">
    <property type="match status" value="1"/>
</dbReference>
<evidence type="ECO:0000256" key="2">
    <source>
        <dbReference type="ARBA" id="ARBA00008887"/>
    </source>
</evidence>
<dbReference type="GO" id="GO:0005858">
    <property type="term" value="C:axonemal dynein complex"/>
    <property type="evidence" value="ECO:0007669"/>
    <property type="project" value="UniProtKB-ARBA"/>
</dbReference>
<dbReference type="GO" id="GO:0007018">
    <property type="term" value="P:microtubule-based movement"/>
    <property type="evidence" value="ECO:0007669"/>
    <property type="project" value="InterPro"/>
</dbReference>
<feature type="region of interest" description="Disordered" evidence="15">
    <location>
        <begin position="1180"/>
        <end position="1225"/>
    </location>
</feature>
<dbReference type="VEuPathDB" id="VectorBase:CPIJ001823"/>
<dbReference type="InterPro" id="IPR043160">
    <property type="entry name" value="Dynein_C_barrel"/>
</dbReference>
<dbReference type="Pfam" id="PF08393">
    <property type="entry name" value="DHC_N2"/>
    <property type="match status" value="1"/>
</dbReference>
<gene>
    <name evidence="18" type="primary">6032986</name>
    <name evidence="17" type="ORF">CpipJ_CPIJ001823</name>
</gene>
<organism>
    <name type="scientific">Culex quinquefasciatus</name>
    <name type="common">Southern house mosquito</name>
    <name type="synonym">Culex pungens</name>
    <dbReference type="NCBI Taxonomy" id="7176"/>
    <lineage>
        <taxon>Eukaryota</taxon>
        <taxon>Metazoa</taxon>
        <taxon>Ecdysozoa</taxon>
        <taxon>Arthropoda</taxon>
        <taxon>Hexapoda</taxon>
        <taxon>Insecta</taxon>
        <taxon>Pterygota</taxon>
        <taxon>Neoptera</taxon>
        <taxon>Endopterygota</taxon>
        <taxon>Diptera</taxon>
        <taxon>Nematocera</taxon>
        <taxon>Culicoidea</taxon>
        <taxon>Culicidae</taxon>
        <taxon>Culicinae</taxon>
        <taxon>Culicini</taxon>
        <taxon>Culex</taxon>
        <taxon>Culex</taxon>
    </lineage>
</organism>
<dbReference type="HOGENOM" id="CLU_000038_9_1_1"/>
<dbReference type="KEGG" id="cqu:CpipJ_CPIJ001823"/>
<dbReference type="FunFam" id="1.20.140.100:FF:000001">
    <property type="entry name" value="dynein heavy chain 17, axonemal"/>
    <property type="match status" value="1"/>
</dbReference>
<dbReference type="Gene3D" id="3.20.180.20">
    <property type="entry name" value="Dynein heavy chain, N-terminal domain 2"/>
    <property type="match status" value="1"/>
</dbReference>
<dbReference type="Gene3D" id="1.20.140.100">
    <property type="entry name" value="Dynein heavy chain, N-terminal domain 2"/>
    <property type="match status" value="1"/>
</dbReference>
<dbReference type="Proteomes" id="UP000002320">
    <property type="component" value="Unassembled WGS sequence"/>
</dbReference>
<keyword evidence="12" id="KW-0206">Cytoskeleton</keyword>
<dbReference type="STRING" id="7176.B0W463"/>
<dbReference type="FunFam" id="1.20.1270.280:FF:000005">
    <property type="entry name" value="Dynein axonemal heavy chain 10"/>
    <property type="match status" value="1"/>
</dbReference>
<dbReference type="GO" id="GO:0008569">
    <property type="term" value="F:minus-end-directed microtubule motor activity"/>
    <property type="evidence" value="ECO:0007669"/>
    <property type="project" value="InterPro"/>
</dbReference>
<dbReference type="Pfam" id="PF18199">
    <property type="entry name" value="Dynein_C"/>
    <property type="match status" value="3"/>
</dbReference>
<dbReference type="FunFam" id="3.40.50.300:FF:002141">
    <property type="entry name" value="Dynein heavy chain"/>
    <property type="match status" value="1"/>
</dbReference>
<dbReference type="GO" id="GO:0008017">
    <property type="term" value="F:microtubule binding"/>
    <property type="evidence" value="ECO:0007669"/>
    <property type="project" value="UniProtKB-ARBA"/>
</dbReference>
<keyword evidence="9 14" id="KW-0175">Coiled coil</keyword>
<dbReference type="Pfam" id="PF12781">
    <property type="entry name" value="AAA_9"/>
    <property type="match status" value="1"/>
</dbReference>
<feature type="region of interest" description="Disordered" evidence="15">
    <location>
        <begin position="291"/>
        <end position="342"/>
    </location>
</feature>
<keyword evidence="13" id="KW-0966">Cell projection</keyword>
<evidence type="ECO:0000313" key="18">
    <source>
        <dbReference type="EnsemblMetazoa" id="CPIJ001823-PA"/>
    </source>
</evidence>
<evidence type="ECO:0000256" key="7">
    <source>
        <dbReference type="ARBA" id="ARBA00022840"/>
    </source>
</evidence>
<comment type="similarity">
    <text evidence="2">Belongs to the dynein heavy chain family.</text>
</comment>
<dbReference type="SUPFAM" id="SSF90257">
    <property type="entry name" value="Myosin rod fragments"/>
    <property type="match status" value="1"/>
</dbReference>
<dbReference type="GO" id="GO:0005524">
    <property type="term" value="F:ATP binding"/>
    <property type="evidence" value="ECO:0007669"/>
    <property type="project" value="UniProtKB-KW"/>
</dbReference>
<keyword evidence="7" id="KW-0067">ATP-binding</keyword>
<dbReference type="Pfam" id="PF18198">
    <property type="entry name" value="AAA_lid_11"/>
    <property type="match status" value="1"/>
</dbReference>
<feature type="compositionally biased region" description="Basic residues" evidence="15">
    <location>
        <begin position="90"/>
        <end position="99"/>
    </location>
</feature>
<dbReference type="InterPro" id="IPR041658">
    <property type="entry name" value="AAA_lid_11"/>
</dbReference>
<dbReference type="FunFam" id="3.40.50.300:FF:001855">
    <property type="entry name" value="Dynein axonemal heavy chain 10"/>
    <property type="match status" value="1"/>
</dbReference>
<evidence type="ECO:0000256" key="15">
    <source>
        <dbReference type="SAM" id="MobiDB-lite"/>
    </source>
</evidence>
<feature type="region of interest" description="Disordered" evidence="15">
    <location>
        <begin position="76"/>
        <end position="148"/>
    </location>
</feature>
<dbReference type="SUPFAM" id="SSF52540">
    <property type="entry name" value="P-loop containing nucleoside triphosphate hydrolases"/>
    <property type="match status" value="4"/>
</dbReference>
<dbReference type="EMBL" id="DS231835">
    <property type="protein sequence ID" value="EDS32907.1"/>
    <property type="molecule type" value="Genomic_DNA"/>
</dbReference>
<dbReference type="FunFam" id="3.10.490.20:FF:000006">
    <property type="entry name" value="Dynein axonemal heavy chain 10"/>
    <property type="match status" value="1"/>
</dbReference>
<dbReference type="InterPro" id="IPR027417">
    <property type="entry name" value="P-loop_NTPase"/>
</dbReference>
<feature type="compositionally biased region" description="Basic residues" evidence="15">
    <location>
        <begin position="1183"/>
        <end position="1192"/>
    </location>
</feature>
<evidence type="ECO:0000259" key="16">
    <source>
        <dbReference type="SMART" id="SM00382"/>
    </source>
</evidence>
<keyword evidence="4" id="KW-0493">Microtubule</keyword>
<dbReference type="Pfam" id="PF03028">
    <property type="entry name" value="Dynein_heavy"/>
    <property type="match status" value="1"/>
</dbReference>
<dbReference type="InterPro" id="IPR042222">
    <property type="entry name" value="Dynein_2_N"/>
</dbReference>
<dbReference type="PANTHER" id="PTHR22878">
    <property type="entry name" value="DYNEIN HEAVY CHAIN 6, AXONEMAL-LIKE-RELATED"/>
    <property type="match status" value="1"/>
</dbReference>
<feature type="compositionally biased region" description="Polar residues" evidence="15">
    <location>
        <begin position="307"/>
        <end position="324"/>
    </location>
</feature>
<feature type="coiled-coil region" evidence="14">
    <location>
        <begin position="3727"/>
        <end position="3810"/>
    </location>
</feature>
<feature type="compositionally biased region" description="Basic and acidic residues" evidence="15">
    <location>
        <begin position="100"/>
        <end position="116"/>
    </location>
</feature>
<feature type="domain" description="AAA+ ATPase" evidence="16">
    <location>
        <begin position="2538"/>
        <end position="2665"/>
    </location>
</feature>
<dbReference type="FunFam" id="3.20.180.20:FF:000001">
    <property type="entry name" value="Dynein axonemal heavy chain 5"/>
    <property type="match status" value="1"/>
</dbReference>
<keyword evidence="11" id="KW-0505">Motor protein</keyword>
<feature type="compositionally biased region" description="Low complexity" evidence="15">
    <location>
        <begin position="975"/>
        <end position="988"/>
    </location>
</feature>
<dbReference type="GO" id="GO:0045505">
    <property type="term" value="F:dynein intermediate chain binding"/>
    <property type="evidence" value="ECO:0007669"/>
    <property type="project" value="InterPro"/>
</dbReference>
<dbReference type="InterPro" id="IPR041228">
    <property type="entry name" value="Dynein_C"/>
</dbReference>
<name>B0W463_CULQU</name>
<dbReference type="Gene3D" id="6.10.140.1060">
    <property type="match status" value="1"/>
</dbReference>
<reference evidence="18" key="2">
    <citation type="submission" date="2021-02" db="UniProtKB">
        <authorList>
            <consortium name="EnsemblMetazoa"/>
        </authorList>
    </citation>
    <scope>IDENTIFICATION</scope>
    <source>
        <strain evidence="18">JHB</strain>
    </source>
</reference>
<dbReference type="InterPro" id="IPR041589">
    <property type="entry name" value="DNAH3_AAA_lid_1"/>
</dbReference>
<dbReference type="Gene3D" id="1.20.58.1120">
    <property type="match status" value="1"/>
</dbReference>
<dbReference type="Gene3D" id="1.10.8.710">
    <property type="match status" value="1"/>
</dbReference>
<feature type="coiled-coil region" evidence="14">
    <location>
        <begin position="3521"/>
        <end position="3580"/>
    </location>
</feature>
<feature type="compositionally biased region" description="Basic and acidic residues" evidence="15">
    <location>
        <begin position="246"/>
        <end position="265"/>
    </location>
</feature>
<dbReference type="FunFam" id="1.20.58.1120:FF:000008">
    <property type="entry name" value="Dynein heavy chain 10, axonemal"/>
    <property type="match status" value="1"/>
</dbReference>
<feature type="region of interest" description="Disordered" evidence="15">
    <location>
        <begin position="966"/>
        <end position="988"/>
    </location>
</feature>
<dbReference type="InterPro" id="IPR003593">
    <property type="entry name" value="AAA+_ATPase"/>
</dbReference>
<dbReference type="InterPro" id="IPR035699">
    <property type="entry name" value="AAA_6"/>
</dbReference>
<dbReference type="InParanoid" id="B0W463"/>
<dbReference type="Pfam" id="PF17852">
    <property type="entry name" value="Dynein_AAA_lid"/>
    <property type="match status" value="1"/>
</dbReference>
<dbReference type="FunFam" id="1.10.8.720:FF:000005">
    <property type="entry name" value="Dynein axonemal heavy chain 10"/>
    <property type="match status" value="1"/>
</dbReference>
<keyword evidence="5" id="KW-0677">Repeat</keyword>
<dbReference type="PANTHER" id="PTHR22878:SF63">
    <property type="entry name" value="DYNEIN AXONEMAL HEAVY CHAIN 10"/>
    <property type="match status" value="1"/>
</dbReference>
<evidence type="ECO:0000256" key="6">
    <source>
        <dbReference type="ARBA" id="ARBA00022741"/>
    </source>
</evidence>
<dbReference type="FunFam" id="3.40.50.300:FF:000063">
    <property type="entry name" value="dynein heavy chain 6, axonemal"/>
    <property type="match status" value="1"/>
</dbReference>
<dbReference type="FunCoup" id="B0W463">
    <property type="interactions" value="23"/>
</dbReference>
<evidence type="ECO:0000256" key="5">
    <source>
        <dbReference type="ARBA" id="ARBA00022737"/>
    </source>
</evidence>
<evidence type="ECO:0000256" key="11">
    <source>
        <dbReference type="ARBA" id="ARBA00023175"/>
    </source>
</evidence>
<dbReference type="Gene3D" id="1.20.1270.280">
    <property type="match status" value="2"/>
</dbReference>
<dbReference type="InterPro" id="IPR041466">
    <property type="entry name" value="Dynein_AAA5_ext"/>
</dbReference>
<dbReference type="Gene3D" id="3.10.490.20">
    <property type="match status" value="1"/>
</dbReference>
<dbReference type="Gene3D" id="1.20.920.30">
    <property type="match status" value="1"/>
</dbReference>
<dbReference type="SMART" id="SM00382">
    <property type="entry name" value="AAA"/>
    <property type="match status" value="3"/>
</dbReference>
<proteinExistence type="inferred from homology"/>
<dbReference type="OrthoDB" id="7780585at2759"/>
<dbReference type="FunFam" id="3.40.50.300:FF:000049">
    <property type="entry name" value="Dynein, axonemal, heavy chain 5"/>
    <property type="match status" value="1"/>
</dbReference>
<dbReference type="Gene3D" id="1.10.8.720">
    <property type="entry name" value="Region D6 of dynein motor"/>
    <property type="match status" value="1"/>
</dbReference>
<evidence type="ECO:0000256" key="8">
    <source>
        <dbReference type="ARBA" id="ARBA00023017"/>
    </source>
</evidence>
<dbReference type="FunFam" id="1.10.8.710:FF:000001">
    <property type="entry name" value="Dynein axonemal heavy chain 2"/>
    <property type="match status" value="1"/>
</dbReference>
<evidence type="ECO:0000256" key="14">
    <source>
        <dbReference type="SAM" id="Coils"/>
    </source>
</evidence>
<keyword evidence="3" id="KW-0963">Cytoplasm</keyword>
<dbReference type="OMA" id="VGEAMYG"/>
<keyword evidence="10" id="KW-0969">Cilium</keyword>
<dbReference type="InterPro" id="IPR013594">
    <property type="entry name" value="Dynein_heavy_tail"/>
</dbReference>
<dbReference type="InterPro" id="IPR026983">
    <property type="entry name" value="DHC"/>
</dbReference>
<dbReference type="InterPro" id="IPR024743">
    <property type="entry name" value="Dynein_HC_stalk"/>
</dbReference>
<evidence type="ECO:0000256" key="1">
    <source>
        <dbReference type="ARBA" id="ARBA00004430"/>
    </source>
</evidence>
<keyword evidence="6" id="KW-0547">Nucleotide-binding</keyword>
<feature type="domain" description="AAA+ ATPase" evidence="16">
    <location>
        <begin position="2257"/>
        <end position="2396"/>
    </location>
</feature>
<feature type="compositionally biased region" description="Basic and acidic residues" evidence="15">
    <location>
        <begin position="294"/>
        <end position="303"/>
    </location>
</feature>
<evidence type="ECO:0000313" key="17">
    <source>
        <dbReference type="EMBL" id="EDS32907.1"/>
    </source>
</evidence>
<sequence>MDLRFRWARDHLCRTLGVYEPRYIETVLNEYYDELVAFFDDEIEDHRDDHKRIFFAYRTFYDKLVEEAVVAMQPVAPTPASEPEQAQKEKKGKKTKVTKKGKDAKEDEPPDTRPDPSDATGGAASDIPEAARSDADGPETALGAGTSGDNELVEVTKIVSTSIKTPIVHVCFGFIPEDKLDPAVRYVYMIRRYSTSIATFYNHEDCKAELPRYVQMGCMRGGLIENVKQLLERIYKPAVEFQFREPCVDRPKPEKEERTTDEDPLRVASRASIALIDYSKPSDFRMKAIQAEKAGQRSEDSRLELSSGHSLSETPSSESNLTHTKASEATIESEPKESPSEKWQNLLVETGAKIETEHDKLRNAPPTRGPMKENFNQNLDRFVEVLDWTIDHVQFDFGMPTQYNAPGQESITVDEDKFKVKVDIHKTTVEELTTLQQEEIVEGWSIYIRKVLRESMEREPEENTPMAEYALWMARELEYNSIIEQLKSPFVIQVFDALKDNDGAVMKAWPALFKSLKEALCLARENVEHLAMLQKYLLKIKNEQDFAFILSIIPNVTIILRHIWTMSNYYSKDRHMLTLLGQISYVFAEKVKILINVDTIFKHSACTVFRCATNCAEMLRSWKRSYMDTRAQIERSGIGSRWEFDRNVLFRDVDHMTRISQDTANVAKVFLEFEAMFDHHLKTMISDPEEVDNILKKVYRLINHIISVDYDIFAPSNLANWEATLEYFYKGVEQVEHEARTALDQCIGALRSANLGLELIKNLDQMETRPSLACHLSSKYENIMKQFLAEVGMVEHEFLKNKSNPPLQRNQPRHVGAVFWERSLLAFIRKSMTAFREVRDEGGPDCSQKRSAFSQYIQLVKNIREYEKDNFQEFTVYGTRTVNSVLKRNILKLEFCEPIYELEQEKRSARLKKADTLAKGSRKPSALMAGTDRTKYSNIATAVRWIVNRPESQNPELTLAQKLVRASRNTPPPGSTGTSTPATTSGAGEFKMRQAQLTQKRLPTWREVIGDSVLIEFKLKFAVNFSYDIFDVISEGQQFEYLGFTLCPAIRTAIMRKEQLFTDVEHVTKMVNDYNDMVLRLAAPEIHFLRGHLYEVETIIQAGLGRFTWQSFNIQSYCERCQQFMKSLSSMVCQIGHISNDIKSRIERLESFAMFEFDASSNAAKEKRSTVGEIVLKTPSHSRDHHHGHGHHHQEGSAKDAEAEEDGQQQQIVKKPKRVTIREGAPDDGVRPCRDFFKALEQERNAKTTRLIKLYDSIGPILIKLESLVLGTFTGECPEMKFYYNHWEKHVFSCFTRFATRNLERFAHDLLQERPLFEVDATLDVPEILMKPSAAEVYGIAINSVTDFLQRLKSFRRWMAETCLPCPNTKGGEDETFTFTFFEDVVQIPKVCELVINLQQTIQNLVADVLVYLKCWQKYKSLWMYEKMSVCERFLAQNLPLAQLDEKFIFYTQIVNDLERHRPYHDIKSIRINLQPVIRAIVDHAVEWRNTLGQILGDRTRRQMIELNDHMQNLRTELDRNVKELAHFKSVMQTINTIQTTTLTVELRIHEMQEIYSIMQEHRIKLPFGDMLMAYQLEKRWRKLFNSALYRANMLQSTKTKFAEMTQNEISIFCFELNKFVQRYKSEGPGTVGLDLDRGAELMELYGKEFETMEKQRIELENAEKLFDIPLTDYNEFLQCKHEYEEMQVVYRMYLQQKVARAKWGQTLWANLNPQALLDGIDVFMKEYRKLPRPIRQTPVGQALDTKMKQFKSSIPLMLSLKDEALRERHWQLLMDKTGQHFDMAPDLFTLDNMFAMELHKYQDIAEEIINNAIKELSIERGVQEVADIWAQMAFNIIPYEGRGTGAEDAEGSGRFVQGPVDEIMLTLEENSMNLQSMAASQFIGPFLPTVQRWEKHLTLISEIIDEWLAVQRKWLYLEGIFIGGDISAQLPEEAEKFNKIDQEFQEIMAASAANPLAVDVCLVPGRLEDFLRLGADLDGCQKSLNDYLEHKRMLFPRFYFISTEELLSILGSSEHTSVQEHIIKMFDNIKSLRFAKDRSDTPIVTAMISAEGEVMEFQQHVTVEERVERWMTDVLTEMRSTNRYITKKAIYDYGKDRERPRPDWIIQYQGMVCLAANQVWWTAEVEEVFARVKKGNKRAMKEYLEAQNRQLDDLVVKVRADLSPNDRLKFKTIATIDVHARDIIEGFVRDSILDAQEFGWESQLRFYWLREMDNLFVVQCTGKFDYGYEYMGLNGRLVITPLTDRIYLTITQALTMKLGAAPAGPAGTGKTETTKDLAKAMALLCVVTNCGEGMDFRAVGTVLSGLSQCGAWGCFDEFNRIDISVLSVISTQLQTIRTALVANQRTFMFEGYEIKLDPKVGIFITMNPGYAGRTELPESVKALFRPVTCIMPDLELICLISLFSDGFMRAKTLAKKMTVLYKLAREQLSKQYHYDWGLRSLNAVLRMAGVNKRKSPEISETATLMRTLFDMNFPKFVFDDVPLFMGLMKDLFPGVDYPRVGYPEFTAEVRNVLETDGYIVLQNQVEKVIQLYETMMTRHSTMIVGPTSGGKTVVINTLIKAQTNMGLPTKCTVLNPKACSVVELYGFLDPNTRDWIDGLFSNIFREMNRPTERDRRYVCFDGDVDALWIENMNSVMDDNKLLTLANGERIRLNSYCALLFEVGDLAYASPATVSRAGMVYLDPKNLGYACYWERWHRGRYEEEKEMLTRMFDKIVPLAIDYILEGVDGNNQEDPLKLVIPQTNLNMVTQLCYFYEAMFPKSSITCPYEEDDIECGFIQCLYASLGAALLEESRPRFDDFIKRNLEMINYEDSATAPAKAGQLPTLKPTLYDYFFDMEKKVWLAWEWVVPQYVHNRDMTFGEILVPTVDTLQTKWTLKSMNDIRHPILLVGDTGTSKTAVISNFLRELNRDTFIILNINFSSRTSSMDVQKTIEASVDKRTKDIYGPPVGKKVVAFIDDMNMPQVDDYGTQQPIALLKLLFEREGMYDRTKDLSWKKFKDMSFIAAMGRAGGGRNDVDPRFISMFSVCNIVFPGDTTLAHIYRSILRGHLETFNEELRSAADIVVEMTLNLFKVLVVKLPPTPSKFHYIFNLKDLSRIYAGLLQIHPTYFKEVRHLVRVWRNEFNRVICDRLINVQDQELMALHIAEEIQAQFPPPKPVISRRTIMVESIPDVPRGDSKTQVNDLPTPDYALRDPLLFGDYRNAVNLAETRFYEDLLDYDAIYFLFQEILLEYNEQKSRMNLVLFEDCLEHLTRVHRALRMDRGHVMLVGVGGSGKQSIAQLAAFAADCEVFQIVLSRGYNENSFREDLKQLFVNVGVKNQKTCFIFKAAQIAEEGFLEFINNILTTGMVPALFTDDEKDTIIGQCRGAAKEQGYAVSKDGVWAFFLDRAVKNLHVVLCMSPEGDALRNRCRNFPGLVGSTTIDWVFPWPEQALYAVAKVFLADHAKIPDIHREPIISHIVHVHQSLKHYTQQFLLKLRRKNFVTPKHYLDFINTYLKLIEEKDNFIMQQCSRLSDGIEKINEASLQIDQLSILVEEQRKNVVEAAQRCEQMLVGIESSTEKANSKKAEASEKSTEVEQQKKVITVEKAEAEEALAAAMPALEVARLALSDLDKSDITEIRSFATPPEAVQVVCECVAIVKGFKEISWKTAKGMMSEGNFLRSLQELDCDQISQKQVASVRAHMKKSQKLDDMQSISKAGFGLLKFVRAVLGYCDVYREVKPKKDRVAYLEAELDSQMKLLNKLTKEINKLESELNELNNQYATAIKEKQMLQEMMEQAERRLLAADKLISGLSSERDRWKIELSNLQDDKTKVVGTCLLSASFLAYTGPFSWEFRNSIVFDDWLVDVRERQVPYGEPFRIHTSLSSDLETTTWASEGLPPDELSVQNGILTTRASRFPLCIDPQQQALLWILKRESANNLKVLTFNDKDFLKQLEMAIKYGNPVLFKDVDDYIDPVIDNILEKNIKTQAGRQFVMLGDKEVDVDTNFRMYLTTKLSNPNFDPAVYAKALIINYTVTMSGLEDQLLSVVVRAERPDLEERRESLIAETSANKVLLKNLEDSLLRELATSTGNMLDNVELVDTLENTKEKAAEVSQKIKLAEETSVDIEVLRNGYRLAAQRGAILYFVLSEMSVVNPMYQYSLSSYLEVFVYSLRKAVPDNILVKRLNNIIVTLTRNVYEYGCIGFFEKHKLLFSFQMTVKLEQSRGKLTQMEVDFFVKGNIALEKSERQCPAKWISDKGWQDLLLLANLFPDKFGLLPSHVERNIAEWTSWYDVDDTEGTDYPGNFAENMNAYEHLMVMRCFRVDRVYRLVNNYVATIMGEEFITPPILSFDSIYEQSSATTPVVFILSPGSDPTNDLMKLADRCGFGGTRFRHISLGQGQEQKALALLHQAIEQGLWLMLQNGHLLLSFIKILEKLLDSVAKPHPDFRLWITTEATSSFPIGILQKSLKVVTEPPNGLKMNLRATFFKLRQQTLDACNHPAFKPLAYVLAFFHAVLQERRKYGKLGWNISYDFNESDFSVCLQILDTYLTKALALNETRLPWNSLQYLIGEVMYGGRVIDDFDRRVVKTYMNEYMGDFLFDTFQPFHFYQDDSVDYRIFEVATRDEFVACIETLPLTNTPEVFGLHSNAEIGYYTIAVREMWTYLIDLQPQTSAETGGVSRDEFIDKVAVDILKKLPKPFEIWRVKKQYQINITPVCVVLLQELERFNRLLVRMERTLQNLRRALAGEIGMDAVLDGIGGALFNGLLPDDWRNLAPATCKQLGDWIEHLLVSAETGGVSRDEFIDKVAVDILKKLPKPFEIWRVKKQYQINITPVCVVLLQELERFNRLLVRMERTLQNLRRALAGEIGMDAVLDGIGGALFNGLLPDDWRNLAPATCKQLGDWIEHLLVACRKNNWPLDRSTLFTAVTRFLKEDEIEERPEAGCYVTGLYLEGARWDPANRRLARSTPKVLVEPLPVLSVVPVEVHRLKLQNTFRTPVYTTSQRRNAMGVGLVFEADLYTEEHASHWVLQGVCLIMNTD</sequence>
<dbReference type="FunFam" id="1.10.8.1220:FF:000001">
    <property type="entry name" value="Dynein axonemal heavy chain 5"/>
    <property type="match status" value="1"/>
</dbReference>
<dbReference type="Gene3D" id="3.40.50.300">
    <property type="entry name" value="P-loop containing nucleotide triphosphate hydrolases"/>
    <property type="match status" value="5"/>
</dbReference>
<dbReference type="InterPro" id="IPR013602">
    <property type="entry name" value="Dynein_heavy_linker"/>
</dbReference>
<evidence type="ECO:0000256" key="3">
    <source>
        <dbReference type="ARBA" id="ARBA00022490"/>
    </source>
</evidence>
<evidence type="ECO:0000256" key="9">
    <source>
        <dbReference type="ARBA" id="ARBA00023054"/>
    </source>
</evidence>
<dbReference type="FunFam" id="1.10.472.130:FF:000010">
    <property type="entry name" value="Dynein axonemal heavy chain 10"/>
    <property type="match status" value="1"/>
</dbReference>
<evidence type="ECO:0000256" key="10">
    <source>
        <dbReference type="ARBA" id="ARBA00023069"/>
    </source>
</evidence>
<evidence type="ECO:0000256" key="4">
    <source>
        <dbReference type="ARBA" id="ARBA00022701"/>
    </source>
</evidence>
<feature type="domain" description="AAA+ ATPase" evidence="16">
    <location>
        <begin position="2883"/>
        <end position="3036"/>
    </location>
</feature>
<keyword evidence="19" id="KW-1185">Reference proteome</keyword>
<reference evidence="17" key="1">
    <citation type="submission" date="2007-03" db="EMBL/GenBank/DDBJ databases">
        <title>Annotation of Culex pipiens quinquefasciatus.</title>
        <authorList>
            <consortium name="The Broad Institute Genome Sequencing Platform"/>
            <person name="Atkinson P.W."/>
            <person name="Hemingway J."/>
            <person name="Christensen B.M."/>
            <person name="Higgs S."/>
            <person name="Kodira C."/>
            <person name="Hannick L."/>
            <person name="Megy K."/>
            <person name="O'Leary S."/>
            <person name="Pearson M."/>
            <person name="Haas B.J."/>
            <person name="Mauceli E."/>
            <person name="Wortman J.R."/>
            <person name="Lee N.H."/>
            <person name="Guigo R."/>
            <person name="Stanke M."/>
            <person name="Alvarado L."/>
            <person name="Amedeo P."/>
            <person name="Antoine C.H."/>
            <person name="Arensburger P."/>
            <person name="Bidwell S.L."/>
            <person name="Crawford M."/>
            <person name="Camaro F."/>
            <person name="Devon K."/>
            <person name="Engels R."/>
            <person name="Hammond M."/>
            <person name="Howarth C."/>
            <person name="Koehrsen M."/>
            <person name="Lawson D."/>
            <person name="Montgomery P."/>
            <person name="Nene V."/>
            <person name="Nusbaum C."/>
            <person name="Puiu D."/>
            <person name="Romero-Severson J."/>
            <person name="Severson D.W."/>
            <person name="Shumway M."/>
            <person name="Sisk P."/>
            <person name="Stolte C."/>
            <person name="Zeng Q."/>
            <person name="Eisenstadt E."/>
            <person name="Fraser-Liggett C."/>
            <person name="Strausberg R."/>
            <person name="Galagan J."/>
            <person name="Birren B."/>
            <person name="Collins F.H."/>
        </authorList>
    </citation>
    <scope>NUCLEOTIDE SEQUENCE [LARGE SCALE GENOMIC DNA]</scope>
    <source>
        <strain evidence="17">JHB</strain>
    </source>
</reference>
<dbReference type="EnsemblMetazoa" id="CPIJ001823-RA">
    <property type="protein sequence ID" value="CPIJ001823-PA"/>
    <property type="gene ID" value="CPIJ001823"/>
</dbReference>
<comment type="subcellular location">
    <subcellularLocation>
        <location evidence="1">Cytoplasm</location>
        <location evidence="1">Cytoskeleton</location>
        <location evidence="1">Cilium axoneme</location>
    </subcellularLocation>
</comment>
<dbReference type="Pfam" id="PF08385">
    <property type="entry name" value="DHC_N1"/>
    <property type="match status" value="2"/>
</dbReference>
<dbReference type="GO" id="GO:0097729">
    <property type="term" value="C:9+2 motile cilium"/>
    <property type="evidence" value="ECO:0007669"/>
    <property type="project" value="UniProtKB-ARBA"/>
</dbReference>
<dbReference type="VEuPathDB" id="VectorBase:CQUJHB003830"/>
<dbReference type="InterPro" id="IPR004273">
    <property type="entry name" value="Dynein_heavy_D6_P-loop"/>
</dbReference>
<dbReference type="Gene3D" id="1.20.920.20">
    <property type="match status" value="1"/>
</dbReference>
<dbReference type="InterPro" id="IPR035706">
    <property type="entry name" value="AAA_9"/>
</dbReference>
<dbReference type="InterPro" id="IPR024317">
    <property type="entry name" value="Dynein_heavy_chain_D4_dom"/>
</dbReference>
<keyword evidence="8" id="KW-0243">Dynein</keyword>
<dbReference type="FunFam" id="3.40.50.300:FF:000153">
    <property type="entry name" value="Dynein axonemal heavy chain 1"/>
    <property type="match status" value="1"/>
</dbReference>
<protein>
    <recommendedName>
        <fullName evidence="16">AAA+ ATPase domain-containing protein</fullName>
    </recommendedName>
</protein>
<dbReference type="Pfam" id="PF12780">
    <property type="entry name" value="AAA_8"/>
    <property type="match status" value="1"/>
</dbReference>
<dbReference type="GO" id="GO:0005874">
    <property type="term" value="C:microtubule"/>
    <property type="evidence" value="ECO:0007669"/>
    <property type="project" value="UniProtKB-KW"/>
</dbReference>
<dbReference type="FunFam" id="1.20.920.20:FF:000008">
    <property type="entry name" value="Dynein heavy chain 10, axonemal"/>
    <property type="match status" value="1"/>
</dbReference>
<accession>B0W463</accession>
<feature type="coiled-coil region" evidence="14">
    <location>
        <begin position="4076"/>
        <end position="4103"/>
    </location>
</feature>
<dbReference type="Gene3D" id="1.10.287.2620">
    <property type="match status" value="1"/>
</dbReference>
<dbReference type="Gene3D" id="1.10.472.130">
    <property type="match status" value="1"/>
</dbReference>
<evidence type="ECO:0000313" key="19">
    <source>
        <dbReference type="Proteomes" id="UP000002320"/>
    </source>
</evidence>
<dbReference type="VEuPathDB" id="VectorBase:CQUJHB016554"/>
<dbReference type="FunFam" id="1.10.287.2620:FF:000002">
    <property type="entry name" value="Dynein heavy chain 2, axonemal"/>
    <property type="match status" value="1"/>
</dbReference>
<dbReference type="Pfam" id="PF12777">
    <property type="entry name" value="MT"/>
    <property type="match status" value="1"/>
</dbReference>
<dbReference type="GO" id="GO:0051959">
    <property type="term" value="F:dynein light intermediate chain binding"/>
    <property type="evidence" value="ECO:0007669"/>
    <property type="project" value="InterPro"/>
</dbReference>
<dbReference type="Pfam" id="PF17857">
    <property type="entry name" value="AAA_lid_1"/>
    <property type="match status" value="1"/>
</dbReference>
<dbReference type="Pfam" id="PF12775">
    <property type="entry name" value="AAA_7"/>
    <property type="match status" value="1"/>
</dbReference>
<dbReference type="InterPro" id="IPR043157">
    <property type="entry name" value="Dynein_AAA1S"/>
</dbReference>
<dbReference type="Pfam" id="PF12774">
    <property type="entry name" value="AAA_6"/>
    <property type="match status" value="1"/>
</dbReference>
<dbReference type="eggNOG" id="KOG3595">
    <property type="taxonomic scope" value="Eukaryota"/>
</dbReference>
<evidence type="ECO:0000256" key="12">
    <source>
        <dbReference type="ARBA" id="ARBA00023212"/>
    </source>
</evidence>
<dbReference type="InterPro" id="IPR042228">
    <property type="entry name" value="Dynein_linker_3"/>
</dbReference>
<dbReference type="VEuPathDB" id="VectorBase:CQUJHB015941"/>
<dbReference type="InterPro" id="IPR042219">
    <property type="entry name" value="AAA_lid_11_sf"/>
</dbReference>
<feature type="region of interest" description="Disordered" evidence="15">
    <location>
        <begin position="246"/>
        <end position="266"/>
    </location>
</feature>
<evidence type="ECO:0000256" key="13">
    <source>
        <dbReference type="ARBA" id="ARBA00023273"/>
    </source>
</evidence>